<evidence type="ECO:0000313" key="2">
    <source>
        <dbReference type="Proteomes" id="UP000784294"/>
    </source>
</evidence>
<proteinExistence type="predicted"/>
<reference evidence="1" key="1">
    <citation type="submission" date="2018-11" db="EMBL/GenBank/DDBJ databases">
        <authorList>
            <consortium name="Pathogen Informatics"/>
        </authorList>
    </citation>
    <scope>NUCLEOTIDE SEQUENCE</scope>
</reference>
<name>A0A448WP44_9PLAT</name>
<gene>
    <name evidence="1" type="ORF">PXEA_LOCUS10018</name>
</gene>
<sequence>MLVQVIAAFRLIWPRDFHHIIMILNFAVLFICRMRTPLSHYQVPRLGRRRFTTSVYAATFDNGSERIGYWLFSGL</sequence>
<accession>A0A448WP44</accession>
<keyword evidence="2" id="KW-1185">Reference proteome</keyword>
<organism evidence="1 2">
    <name type="scientific">Protopolystoma xenopodis</name>
    <dbReference type="NCBI Taxonomy" id="117903"/>
    <lineage>
        <taxon>Eukaryota</taxon>
        <taxon>Metazoa</taxon>
        <taxon>Spiralia</taxon>
        <taxon>Lophotrochozoa</taxon>
        <taxon>Platyhelminthes</taxon>
        <taxon>Monogenea</taxon>
        <taxon>Polyopisthocotylea</taxon>
        <taxon>Polystomatidea</taxon>
        <taxon>Polystomatidae</taxon>
        <taxon>Protopolystoma</taxon>
    </lineage>
</organism>
<dbReference type="EMBL" id="CAAALY010029026">
    <property type="protein sequence ID" value="VEL16578.1"/>
    <property type="molecule type" value="Genomic_DNA"/>
</dbReference>
<dbReference type="Proteomes" id="UP000784294">
    <property type="component" value="Unassembled WGS sequence"/>
</dbReference>
<comment type="caution">
    <text evidence="1">The sequence shown here is derived from an EMBL/GenBank/DDBJ whole genome shotgun (WGS) entry which is preliminary data.</text>
</comment>
<evidence type="ECO:0000313" key="1">
    <source>
        <dbReference type="EMBL" id="VEL16578.1"/>
    </source>
</evidence>
<protein>
    <submittedName>
        <fullName evidence="1">Uncharacterized protein</fullName>
    </submittedName>
</protein>
<dbReference type="AlphaFoldDB" id="A0A448WP44"/>